<dbReference type="Proteomes" id="UP001596513">
    <property type="component" value="Unassembled WGS sequence"/>
</dbReference>
<dbReference type="Gene3D" id="3.30.450.20">
    <property type="entry name" value="PAS domain"/>
    <property type="match status" value="1"/>
</dbReference>
<evidence type="ECO:0000259" key="2">
    <source>
        <dbReference type="PROSITE" id="PS50113"/>
    </source>
</evidence>
<evidence type="ECO:0000313" key="3">
    <source>
        <dbReference type="EMBL" id="MFC7671300.1"/>
    </source>
</evidence>
<dbReference type="PROSITE" id="PS50113">
    <property type="entry name" value="PAC"/>
    <property type="match status" value="1"/>
</dbReference>
<sequence>MRDAQGHVNGVLDFSYDVSEQVQARQQLQQAQPRTGSPRAGAHPGAGRGPRPSRGAAQPPAAPVWAGPGGD</sequence>
<feature type="domain" description="PAC" evidence="2">
    <location>
        <begin position="1"/>
        <end position="30"/>
    </location>
</feature>
<evidence type="ECO:0000313" key="4">
    <source>
        <dbReference type="Proteomes" id="UP001596513"/>
    </source>
</evidence>
<keyword evidence="4" id="KW-1185">Reference proteome</keyword>
<dbReference type="EMBL" id="JBHTEK010000006">
    <property type="protein sequence ID" value="MFC7671300.1"/>
    <property type="molecule type" value="Genomic_DNA"/>
</dbReference>
<dbReference type="RefSeq" id="WP_380207330.1">
    <property type="nucleotide sequence ID" value="NZ_JBHTEK010000006.1"/>
</dbReference>
<protein>
    <recommendedName>
        <fullName evidence="2">PAC domain-containing protein</fullName>
    </recommendedName>
</protein>
<gene>
    <name evidence="3" type="ORF">ACFQT0_30770</name>
</gene>
<proteinExistence type="predicted"/>
<evidence type="ECO:0000256" key="1">
    <source>
        <dbReference type="SAM" id="MobiDB-lite"/>
    </source>
</evidence>
<accession>A0ABW2UCS8</accession>
<comment type="caution">
    <text evidence="3">The sequence shown here is derived from an EMBL/GenBank/DDBJ whole genome shotgun (WGS) entry which is preliminary data.</text>
</comment>
<dbReference type="InterPro" id="IPR000700">
    <property type="entry name" value="PAS-assoc_C"/>
</dbReference>
<feature type="region of interest" description="Disordered" evidence="1">
    <location>
        <begin position="21"/>
        <end position="71"/>
    </location>
</feature>
<reference evidence="4" key="1">
    <citation type="journal article" date="2019" name="Int. J. Syst. Evol. Microbiol.">
        <title>The Global Catalogue of Microorganisms (GCM) 10K type strain sequencing project: providing services to taxonomists for standard genome sequencing and annotation.</title>
        <authorList>
            <consortium name="The Broad Institute Genomics Platform"/>
            <consortium name="The Broad Institute Genome Sequencing Center for Infectious Disease"/>
            <person name="Wu L."/>
            <person name="Ma J."/>
        </authorList>
    </citation>
    <scope>NUCLEOTIDE SEQUENCE [LARGE SCALE GENOMIC DNA]</scope>
    <source>
        <strain evidence="4">JCM 19635</strain>
    </source>
</reference>
<organism evidence="3 4">
    <name type="scientific">Hymenobacter humi</name>
    <dbReference type="NCBI Taxonomy" id="1411620"/>
    <lineage>
        <taxon>Bacteria</taxon>
        <taxon>Pseudomonadati</taxon>
        <taxon>Bacteroidota</taxon>
        <taxon>Cytophagia</taxon>
        <taxon>Cytophagales</taxon>
        <taxon>Hymenobacteraceae</taxon>
        <taxon>Hymenobacter</taxon>
    </lineage>
</organism>
<name>A0ABW2UCS8_9BACT</name>